<evidence type="ECO:0000256" key="1">
    <source>
        <dbReference type="ARBA" id="ARBA00022676"/>
    </source>
</evidence>
<gene>
    <name evidence="4" type="ORF">UFOPK4173_00496</name>
</gene>
<evidence type="ECO:0000259" key="3">
    <source>
        <dbReference type="Pfam" id="PF13579"/>
    </source>
</evidence>
<keyword evidence="1" id="KW-0328">Glycosyltransferase</keyword>
<dbReference type="Pfam" id="PF13579">
    <property type="entry name" value="Glyco_trans_4_4"/>
    <property type="match status" value="1"/>
</dbReference>
<name>A0A6J7RMT7_9ZZZZ</name>
<dbReference type="SUPFAM" id="SSF53756">
    <property type="entry name" value="UDP-Glycosyltransferase/glycogen phosphorylase"/>
    <property type="match status" value="1"/>
</dbReference>
<organism evidence="4">
    <name type="scientific">freshwater metagenome</name>
    <dbReference type="NCBI Taxonomy" id="449393"/>
    <lineage>
        <taxon>unclassified sequences</taxon>
        <taxon>metagenomes</taxon>
        <taxon>ecological metagenomes</taxon>
    </lineage>
</organism>
<dbReference type="GO" id="GO:0016757">
    <property type="term" value="F:glycosyltransferase activity"/>
    <property type="evidence" value="ECO:0007669"/>
    <property type="project" value="UniProtKB-KW"/>
</dbReference>
<dbReference type="CDD" id="cd03801">
    <property type="entry name" value="GT4_PimA-like"/>
    <property type="match status" value="1"/>
</dbReference>
<keyword evidence="2" id="KW-0808">Transferase</keyword>
<dbReference type="PANTHER" id="PTHR12526">
    <property type="entry name" value="GLYCOSYLTRANSFERASE"/>
    <property type="match status" value="1"/>
</dbReference>
<dbReference type="PANTHER" id="PTHR12526:SF510">
    <property type="entry name" value="D-INOSITOL 3-PHOSPHATE GLYCOSYLTRANSFERASE"/>
    <property type="match status" value="1"/>
</dbReference>
<reference evidence="4" key="1">
    <citation type="submission" date="2020-05" db="EMBL/GenBank/DDBJ databases">
        <authorList>
            <person name="Chiriac C."/>
            <person name="Salcher M."/>
            <person name="Ghai R."/>
            <person name="Kavagutti S V."/>
        </authorList>
    </citation>
    <scope>NUCLEOTIDE SEQUENCE</scope>
</reference>
<evidence type="ECO:0000256" key="2">
    <source>
        <dbReference type="ARBA" id="ARBA00022679"/>
    </source>
</evidence>
<dbReference type="Gene3D" id="3.40.50.2000">
    <property type="entry name" value="Glycogen Phosphorylase B"/>
    <property type="match status" value="2"/>
</dbReference>
<dbReference type="InterPro" id="IPR028098">
    <property type="entry name" value="Glyco_trans_4-like_N"/>
</dbReference>
<feature type="domain" description="Glycosyltransferase subfamily 4-like N-terminal" evidence="3">
    <location>
        <begin position="14"/>
        <end position="172"/>
    </location>
</feature>
<protein>
    <submittedName>
        <fullName evidence="4">Unannotated protein</fullName>
    </submittedName>
</protein>
<dbReference type="AlphaFoldDB" id="A0A6J7RMT7"/>
<sequence length="361" mass="39822">MKLGIVGPTIPYKGGVAQHTTELAFRMRAAGHEVQLASWKAQYPGRLYPGQLEVSGGEGVPFPETRRSLTWYSPLSWYREARRLRDRDLLLLCLVNVFQIPAYLVIARTVRAGGTRVAVLCHNVVPHDASFWQLSLIRSLFATVPLALVHSRDEADAAERLGAKSVSVAALPFFLPAKVCPVASFEEPTRRILFFGFVRPYKGLDLLIDAIDQASTQVSLRVVGEFWQPVEFFGDQVARLGLVGRVDLEDRYLRSEEVPALFEGIDALVVPYRSATGSQHPRLGHLCGVPVIVTDVGDLPSQVIHGVDGLVCAAGDAAAIASAIDNLYRPGVLESMRRRIREEPPVDDWPNYVAALENLNY</sequence>
<evidence type="ECO:0000313" key="4">
    <source>
        <dbReference type="EMBL" id="CAB5029760.1"/>
    </source>
</evidence>
<proteinExistence type="predicted"/>
<accession>A0A6J7RMT7</accession>
<dbReference type="EMBL" id="CAFBPW010000037">
    <property type="protein sequence ID" value="CAB5029760.1"/>
    <property type="molecule type" value="Genomic_DNA"/>
</dbReference>
<dbReference type="Pfam" id="PF13692">
    <property type="entry name" value="Glyco_trans_1_4"/>
    <property type="match status" value="1"/>
</dbReference>